<reference evidence="1" key="1">
    <citation type="journal article" date="2015" name="Nature">
        <title>Complex archaea that bridge the gap between prokaryotes and eukaryotes.</title>
        <authorList>
            <person name="Spang A."/>
            <person name="Saw J.H."/>
            <person name="Jorgensen S.L."/>
            <person name="Zaremba-Niedzwiedzka K."/>
            <person name="Martijn J."/>
            <person name="Lind A.E."/>
            <person name="van Eijk R."/>
            <person name="Schleper C."/>
            <person name="Guy L."/>
            <person name="Ettema T.J."/>
        </authorList>
    </citation>
    <scope>NUCLEOTIDE SEQUENCE</scope>
</reference>
<dbReference type="EMBL" id="LAZR01006290">
    <property type="protein sequence ID" value="KKM93256.1"/>
    <property type="molecule type" value="Genomic_DNA"/>
</dbReference>
<feature type="non-terminal residue" evidence="1">
    <location>
        <position position="62"/>
    </location>
</feature>
<organism evidence="1">
    <name type="scientific">marine sediment metagenome</name>
    <dbReference type="NCBI Taxonomy" id="412755"/>
    <lineage>
        <taxon>unclassified sequences</taxon>
        <taxon>metagenomes</taxon>
        <taxon>ecological metagenomes</taxon>
    </lineage>
</organism>
<comment type="caution">
    <text evidence="1">The sequence shown here is derived from an EMBL/GenBank/DDBJ whole genome shotgun (WGS) entry which is preliminary data.</text>
</comment>
<protein>
    <submittedName>
        <fullName evidence="1">Uncharacterized protein</fullName>
    </submittedName>
</protein>
<name>A0A0F9M1N6_9ZZZZ</name>
<dbReference type="AlphaFoldDB" id="A0A0F9M1N6"/>
<sequence length="62" mass="7482">MILLTKEEMGLLEWESGTLDMSFMDDYQNEVNALLRAQLKKVMERIRKQSWLSFNSYHDKIR</sequence>
<accession>A0A0F9M1N6</accession>
<evidence type="ECO:0000313" key="1">
    <source>
        <dbReference type="EMBL" id="KKM93256.1"/>
    </source>
</evidence>
<proteinExistence type="predicted"/>
<gene>
    <name evidence="1" type="ORF">LCGC14_1210290</name>
</gene>